<feature type="domain" description="ABC transporter" evidence="5">
    <location>
        <begin position="4"/>
        <end position="234"/>
    </location>
</feature>
<evidence type="ECO:0000256" key="1">
    <source>
        <dbReference type="ARBA" id="ARBA00005417"/>
    </source>
</evidence>
<dbReference type="PROSITE" id="PS00211">
    <property type="entry name" value="ABC_TRANSPORTER_1"/>
    <property type="match status" value="1"/>
</dbReference>
<comment type="similarity">
    <text evidence="1">Belongs to the ABC transporter superfamily.</text>
</comment>
<dbReference type="FunFam" id="3.40.50.300:FF:000134">
    <property type="entry name" value="Iron-enterobactin ABC transporter ATP-binding protein"/>
    <property type="match status" value="1"/>
</dbReference>
<dbReference type="SMART" id="SM00382">
    <property type="entry name" value="AAA"/>
    <property type="match status" value="1"/>
</dbReference>
<dbReference type="InterPro" id="IPR027417">
    <property type="entry name" value="P-loop_NTPase"/>
</dbReference>
<keyword evidence="3" id="KW-0547">Nucleotide-binding</keyword>
<dbReference type="Pfam" id="PF00005">
    <property type="entry name" value="ABC_tran"/>
    <property type="match status" value="1"/>
</dbReference>
<reference evidence="7" key="1">
    <citation type="journal article" date="2015" name="MBio">
        <title>Genome-Resolved Metagenomic Analysis Reveals Roles for Candidate Phyla and Other Microbial Community Members in Biogeochemical Transformations in Oil Reservoirs.</title>
        <authorList>
            <person name="Hu P."/>
            <person name="Tom L."/>
            <person name="Singh A."/>
            <person name="Thomas B.C."/>
            <person name="Baker B.J."/>
            <person name="Piceno Y.M."/>
            <person name="Andersen G.L."/>
            <person name="Banfield J.F."/>
        </authorList>
    </citation>
    <scope>NUCLEOTIDE SEQUENCE [LARGE SCALE GENOMIC DNA]</scope>
</reference>
<name>A0A101EKE2_9EURY</name>
<dbReference type="EMBL" id="LGFD01000067">
    <property type="protein sequence ID" value="KUK16759.1"/>
    <property type="molecule type" value="Genomic_DNA"/>
</dbReference>
<evidence type="ECO:0000313" key="6">
    <source>
        <dbReference type="EMBL" id="KUK16759.1"/>
    </source>
</evidence>
<organism evidence="6 7">
    <name type="scientific">Thermococcus sibiricus</name>
    <dbReference type="NCBI Taxonomy" id="172049"/>
    <lineage>
        <taxon>Archaea</taxon>
        <taxon>Methanobacteriati</taxon>
        <taxon>Methanobacteriota</taxon>
        <taxon>Thermococci</taxon>
        <taxon>Thermococcales</taxon>
        <taxon>Thermococcaceae</taxon>
        <taxon>Thermococcus</taxon>
    </lineage>
</organism>
<protein>
    <submittedName>
        <fullName evidence="6">Iron-siderophore ABC transporter ATPase</fullName>
    </submittedName>
</protein>
<evidence type="ECO:0000256" key="4">
    <source>
        <dbReference type="ARBA" id="ARBA00022840"/>
    </source>
</evidence>
<dbReference type="Gene3D" id="3.40.50.300">
    <property type="entry name" value="P-loop containing nucleotide triphosphate hydrolases"/>
    <property type="match status" value="1"/>
</dbReference>
<dbReference type="InterPro" id="IPR017871">
    <property type="entry name" value="ABC_transporter-like_CS"/>
</dbReference>
<keyword evidence="4" id="KW-0067">ATP-binding</keyword>
<dbReference type="PROSITE" id="PS50893">
    <property type="entry name" value="ABC_TRANSPORTER_2"/>
    <property type="match status" value="1"/>
</dbReference>
<evidence type="ECO:0000313" key="7">
    <source>
        <dbReference type="Proteomes" id="UP000053911"/>
    </source>
</evidence>
<evidence type="ECO:0000256" key="2">
    <source>
        <dbReference type="ARBA" id="ARBA00022448"/>
    </source>
</evidence>
<dbReference type="Proteomes" id="UP000053911">
    <property type="component" value="Unassembled WGS sequence"/>
</dbReference>
<keyword evidence="2" id="KW-0813">Transport</keyword>
<dbReference type="GO" id="GO:0016887">
    <property type="term" value="F:ATP hydrolysis activity"/>
    <property type="evidence" value="ECO:0007669"/>
    <property type="project" value="InterPro"/>
</dbReference>
<accession>A0A101EKE2</accession>
<comment type="caution">
    <text evidence="6">The sequence shown here is derived from an EMBL/GenBank/DDBJ whole genome shotgun (WGS) entry which is preliminary data.</text>
</comment>
<gene>
    <name evidence="6" type="ORF">XD54_1947</name>
</gene>
<dbReference type="InterPro" id="IPR050153">
    <property type="entry name" value="Metal_Ion_Import_ABC"/>
</dbReference>
<dbReference type="InterPro" id="IPR003593">
    <property type="entry name" value="AAA+_ATPase"/>
</dbReference>
<dbReference type="InterPro" id="IPR003439">
    <property type="entry name" value="ABC_transporter-like_ATP-bd"/>
</dbReference>
<dbReference type="GO" id="GO:0005524">
    <property type="term" value="F:ATP binding"/>
    <property type="evidence" value="ECO:0007669"/>
    <property type="project" value="UniProtKB-KW"/>
</dbReference>
<dbReference type="SUPFAM" id="SSF52540">
    <property type="entry name" value="P-loop containing nucleoside triphosphate hydrolases"/>
    <property type="match status" value="1"/>
</dbReference>
<dbReference type="CDD" id="cd03214">
    <property type="entry name" value="ABC_Iron-Siderophores_B12_Hemin"/>
    <property type="match status" value="1"/>
</dbReference>
<sequence>MKVIRVENLKFAYNGLNVLENVSLEIERGEFVAVLGPNGAGKSTLLKCIAGLLRCEGIEILGKPLEHYSRRDLARIIGYVPQSVNPGFMRVFDIVLLGRKPYMGFKPSGKDIKIVNETLKKLGIQHLALKPANRLSGGELQKVSIARALAQEPEILLMDEPTNNLDPKSQLEVMKIAKEFAKAGKVSIAVMHDVNLALRFADRFIFMRNGKIIADGKEEILKPEIFEKVYEIKGFVGKLSGIPVFIADPRS</sequence>
<evidence type="ECO:0000259" key="5">
    <source>
        <dbReference type="PROSITE" id="PS50893"/>
    </source>
</evidence>
<proteinExistence type="inferred from homology"/>
<dbReference type="AlphaFoldDB" id="A0A101EKE2"/>
<dbReference type="PANTHER" id="PTHR42734">
    <property type="entry name" value="METAL TRANSPORT SYSTEM ATP-BINDING PROTEIN TM_0124-RELATED"/>
    <property type="match status" value="1"/>
</dbReference>
<dbReference type="PATRIC" id="fig|172049.5.peg.184"/>
<evidence type="ECO:0000256" key="3">
    <source>
        <dbReference type="ARBA" id="ARBA00022741"/>
    </source>
</evidence>
<dbReference type="PANTHER" id="PTHR42734:SF6">
    <property type="entry name" value="MOLYBDATE IMPORT ATP-BINDING PROTEIN MOLC"/>
    <property type="match status" value="1"/>
</dbReference>
<dbReference type="RefSeq" id="WP_042697861.1">
    <property type="nucleotide sequence ID" value="NZ_LGFD01000067.1"/>
</dbReference>